<dbReference type="SUPFAM" id="SSF53187">
    <property type="entry name" value="Zn-dependent exopeptidases"/>
    <property type="match status" value="1"/>
</dbReference>
<dbReference type="GO" id="GO:0016805">
    <property type="term" value="F:dipeptidase activity"/>
    <property type="evidence" value="ECO:0000318"/>
    <property type="project" value="GO_Central"/>
</dbReference>
<dbReference type="OrthoDB" id="6119954at2759"/>
<dbReference type="VEuPathDB" id="VectorBase:ISCI005141"/>
<organism>
    <name type="scientific">Ixodes scapularis</name>
    <name type="common">Black-legged tick</name>
    <name type="synonym">Deer tick</name>
    <dbReference type="NCBI Taxonomy" id="6945"/>
    <lineage>
        <taxon>Eukaryota</taxon>
        <taxon>Metazoa</taxon>
        <taxon>Ecdysozoa</taxon>
        <taxon>Arthropoda</taxon>
        <taxon>Chelicerata</taxon>
        <taxon>Arachnida</taxon>
        <taxon>Acari</taxon>
        <taxon>Parasitiformes</taxon>
        <taxon>Ixodida</taxon>
        <taxon>Ixodoidea</taxon>
        <taxon>Ixodidae</taxon>
        <taxon>Ixodinae</taxon>
        <taxon>Ixodes</taxon>
    </lineage>
</organism>
<feature type="non-terminal residue" evidence="3">
    <location>
        <position position="1"/>
    </location>
</feature>
<dbReference type="FunFam" id="3.30.70.360:FF:000004">
    <property type="entry name" value="Peptidase M20 domain-containing protein 2"/>
    <property type="match status" value="1"/>
</dbReference>
<dbReference type="EMBL" id="ABJB010170764">
    <property type="status" value="NOT_ANNOTATED_CDS"/>
    <property type="molecule type" value="Genomic_DNA"/>
</dbReference>
<dbReference type="PIRSF" id="PIRSF037226">
    <property type="entry name" value="Amidohydrolase_ACY1L2_prd"/>
    <property type="match status" value="1"/>
</dbReference>
<dbReference type="AlphaFoldDB" id="B7PGI4"/>
<reference evidence="3 5" key="1">
    <citation type="submission" date="2008-03" db="EMBL/GenBank/DDBJ databases">
        <title>Annotation of Ixodes scapularis.</title>
        <authorList>
            <consortium name="Ixodes scapularis Genome Project Consortium"/>
            <person name="Caler E."/>
            <person name="Hannick L.I."/>
            <person name="Bidwell S."/>
            <person name="Joardar V."/>
            <person name="Thiagarajan M."/>
            <person name="Amedeo P."/>
            <person name="Galinsky K.J."/>
            <person name="Schobel S."/>
            <person name="Inman J."/>
            <person name="Hostetler J."/>
            <person name="Miller J."/>
            <person name="Hammond M."/>
            <person name="Megy K."/>
            <person name="Lawson D."/>
            <person name="Kodira C."/>
            <person name="Sutton G."/>
            <person name="Meyer J."/>
            <person name="Hill C.A."/>
            <person name="Birren B."/>
            <person name="Nene V."/>
            <person name="Collins F."/>
            <person name="Alarcon-Chaidez F."/>
            <person name="Wikel S."/>
            <person name="Strausberg R."/>
        </authorList>
    </citation>
    <scope>NUCLEOTIDE SEQUENCE [LARGE SCALE GENOMIC DNA]</scope>
    <source>
        <strain evidence="5">Wikel</strain>
        <strain evidence="3">Wikel colony</strain>
    </source>
</reference>
<dbReference type="EnsemblMetazoa" id="ISCW005141-RA">
    <property type="protein sequence ID" value="ISCW005141-PA"/>
    <property type="gene ID" value="ISCW005141"/>
</dbReference>
<dbReference type="InParanoid" id="B7PGI4"/>
<reference evidence="4" key="2">
    <citation type="submission" date="2020-05" db="UniProtKB">
        <authorList>
            <consortium name="EnsemblMetazoa"/>
        </authorList>
    </citation>
    <scope>IDENTIFICATION</scope>
    <source>
        <strain evidence="4">wikel</strain>
    </source>
</reference>
<dbReference type="SUPFAM" id="SSF55031">
    <property type="entry name" value="Bacterial exopeptidase dimerisation domain"/>
    <property type="match status" value="1"/>
</dbReference>
<dbReference type="VEuPathDB" id="VectorBase:ISCW005141"/>
<evidence type="ECO:0000313" key="3">
    <source>
        <dbReference type="EMBL" id="EEC05706.1"/>
    </source>
</evidence>
<evidence type="ECO:0007829" key="6">
    <source>
        <dbReference type="PeptideAtlas" id="B7PGI4"/>
    </source>
</evidence>
<dbReference type="EMBL" id="DS708301">
    <property type="protein sequence ID" value="EEC05706.1"/>
    <property type="molecule type" value="Genomic_DNA"/>
</dbReference>
<dbReference type="EMBL" id="ABJB010697965">
    <property type="status" value="NOT_ANNOTATED_CDS"/>
    <property type="molecule type" value="Genomic_DNA"/>
</dbReference>
<dbReference type="InterPro" id="IPR017144">
    <property type="entry name" value="Xaa-Arg_dipeptidase"/>
</dbReference>
<dbReference type="InterPro" id="IPR052030">
    <property type="entry name" value="Peptidase_M20/M20A_hydrolases"/>
</dbReference>
<proteinExistence type="evidence at protein level"/>
<evidence type="ECO:0000256" key="1">
    <source>
        <dbReference type="PIRNR" id="PIRNR037226"/>
    </source>
</evidence>
<dbReference type="EMBL" id="ABJB010588607">
    <property type="status" value="NOT_ANNOTATED_CDS"/>
    <property type="molecule type" value="Genomic_DNA"/>
</dbReference>
<keyword evidence="5" id="KW-1185">Reference proteome</keyword>
<dbReference type="HOGENOM" id="CLU_031812_2_0_1"/>
<comment type="similarity">
    <text evidence="1">Belongs to the peptidase M20A family.</text>
</comment>
<dbReference type="PANTHER" id="PTHR30575">
    <property type="entry name" value="PEPTIDASE M20"/>
    <property type="match status" value="1"/>
</dbReference>
<dbReference type="Pfam" id="PF07687">
    <property type="entry name" value="M20_dimer"/>
    <property type="match status" value="1"/>
</dbReference>
<dbReference type="STRING" id="6945.B7PGI4"/>
<keyword evidence="6" id="KW-1267">Proteomics identification</keyword>
<dbReference type="Proteomes" id="UP000001555">
    <property type="component" value="Unassembled WGS sequence"/>
</dbReference>
<feature type="domain" description="Peptidase M20 dimerisation" evidence="2">
    <location>
        <begin position="99"/>
        <end position="193"/>
    </location>
</feature>
<dbReference type="VEuPathDB" id="VectorBase:ISCP_007355"/>
<dbReference type="EMBL" id="ABJB010713917">
    <property type="status" value="NOT_ANNOTATED_CDS"/>
    <property type="molecule type" value="Genomic_DNA"/>
</dbReference>
<dbReference type="InterPro" id="IPR011650">
    <property type="entry name" value="Peptidase_M20_dimer"/>
</dbReference>
<protein>
    <recommendedName>
        <fullName evidence="1">Peptidase M20 domain-containing protein 2</fullName>
    </recommendedName>
</protein>
<evidence type="ECO:0000313" key="5">
    <source>
        <dbReference type="Proteomes" id="UP000001555"/>
    </source>
</evidence>
<evidence type="ECO:0000313" key="4">
    <source>
        <dbReference type="EnsemblMetazoa" id="ISCW005141-PA"/>
    </source>
</evidence>
<dbReference type="InterPro" id="IPR036264">
    <property type="entry name" value="Bact_exopeptidase_dim_dom"/>
</dbReference>
<gene>
    <name evidence="3" type="ORF">IscW_ISCW005141</name>
</gene>
<name>B7PGI4_IXOSC</name>
<evidence type="ECO:0000259" key="2">
    <source>
        <dbReference type="Pfam" id="PF07687"/>
    </source>
</evidence>
<dbReference type="Gene3D" id="3.40.630.10">
    <property type="entry name" value="Zn peptidases"/>
    <property type="match status" value="2"/>
</dbReference>
<sequence>GEPVVIIMCEYDALPEIGHACGHNLIAECGAPTGIAMKKALESDSSLSGKVVVLGTPGEEGGQGKFYLLRDGAFEGADVALMAHPFTKNISNPVTSALAKLLVTYDGKPAHAGGAPWDGINALDAAVGAYVNVSMLRQQMKTDYRATGIVKEGGTAANVIPEHTEMEFTFRAKDTKNLLVLKEKLESCFKAAATATGCSVELKDEGPVVENLISNKPMSKVFEAFARAVGNPMVWTISKIYSRKHNDLHAKTPYFRRLRACKAYVTFSIFLFSGFPSESGLDENTGSTDAGNVSHVVPTLHPMFALKSTGINHTAEFAKATNTPDSFGLTLKTAKALALTALEVMRDPEFLKEIKKQFESDTADDMVKARSRL</sequence>
<dbReference type="PaxDb" id="6945-B7PGI4"/>
<accession>B7PGI4</accession>
<dbReference type="PANTHER" id="PTHR30575:SF0">
    <property type="entry name" value="XAA-ARG DIPEPTIDASE"/>
    <property type="match status" value="1"/>
</dbReference>